<accession>A0AAN6MX79</accession>
<evidence type="ECO:0000313" key="2">
    <source>
        <dbReference type="Proteomes" id="UP001303473"/>
    </source>
</evidence>
<sequence length="66" mass="8440">MCMWERRQYACGHHGKLRRMPYSCDVYHRYTYGECRFNRYRDRIYNIISYDDCYDCRSVFEFVRFH</sequence>
<dbReference type="EMBL" id="MU853937">
    <property type="protein sequence ID" value="KAK3935170.1"/>
    <property type="molecule type" value="Genomic_DNA"/>
</dbReference>
<comment type="caution">
    <text evidence="1">The sequence shown here is derived from an EMBL/GenBank/DDBJ whole genome shotgun (WGS) entry which is preliminary data.</text>
</comment>
<name>A0AAN6MX79_9PEZI</name>
<organism evidence="1 2">
    <name type="scientific">Diplogelasinospora grovesii</name>
    <dbReference type="NCBI Taxonomy" id="303347"/>
    <lineage>
        <taxon>Eukaryota</taxon>
        <taxon>Fungi</taxon>
        <taxon>Dikarya</taxon>
        <taxon>Ascomycota</taxon>
        <taxon>Pezizomycotina</taxon>
        <taxon>Sordariomycetes</taxon>
        <taxon>Sordariomycetidae</taxon>
        <taxon>Sordariales</taxon>
        <taxon>Diplogelasinosporaceae</taxon>
        <taxon>Diplogelasinospora</taxon>
    </lineage>
</organism>
<dbReference type="Proteomes" id="UP001303473">
    <property type="component" value="Unassembled WGS sequence"/>
</dbReference>
<evidence type="ECO:0000313" key="1">
    <source>
        <dbReference type="EMBL" id="KAK3935170.1"/>
    </source>
</evidence>
<proteinExistence type="predicted"/>
<reference evidence="2" key="1">
    <citation type="journal article" date="2023" name="Mol. Phylogenet. Evol.">
        <title>Genome-scale phylogeny and comparative genomics of the fungal order Sordariales.</title>
        <authorList>
            <person name="Hensen N."/>
            <person name="Bonometti L."/>
            <person name="Westerberg I."/>
            <person name="Brannstrom I.O."/>
            <person name="Guillou S."/>
            <person name="Cros-Aarteil S."/>
            <person name="Calhoun S."/>
            <person name="Haridas S."/>
            <person name="Kuo A."/>
            <person name="Mondo S."/>
            <person name="Pangilinan J."/>
            <person name="Riley R."/>
            <person name="LaButti K."/>
            <person name="Andreopoulos B."/>
            <person name="Lipzen A."/>
            <person name="Chen C."/>
            <person name="Yan M."/>
            <person name="Daum C."/>
            <person name="Ng V."/>
            <person name="Clum A."/>
            <person name="Steindorff A."/>
            <person name="Ohm R.A."/>
            <person name="Martin F."/>
            <person name="Silar P."/>
            <person name="Natvig D.O."/>
            <person name="Lalanne C."/>
            <person name="Gautier V."/>
            <person name="Ament-Velasquez S.L."/>
            <person name="Kruys A."/>
            <person name="Hutchinson M.I."/>
            <person name="Powell A.J."/>
            <person name="Barry K."/>
            <person name="Miller A.N."/>
            <person name="Grigoriev I.V."/>
            <person name="Debuchy R."/>
            <person name="Gladieux P."/>
            <person name="Hiltunen Thoren M."/>
            <person name="Johannesson H."/>
        </authorList>
    </citation>
    <scope>NUCLEOTIDE SEQUENCE [LARGE SCALE GENOMIC DNA]</scope>
    <source>
        <strain evidence="2">CBS 340.73</strain>
    </source>
</reference>
<dbReference type="AlphaFoldDB" id="A0AAN6MX79"/>
<protein>
    <submittedName>
        <fullName evidence="1">Uncharacterized protein</fullName>
    </submittedName>
</protein>
<gene>
    <name evidence="1" type="ORF">QBC46DRAFT_272358</name>
</gene>
<keyword evidence="2" id="KW-1185">Reference proteome</keyword>